<keyword evidence="5" id="KW-0813">Transport</keyword>
<evidence type="ECO:0000256" key="12">
    <source>
        <dbReference type="ARBA" id="ARBA00023288"/>
    </source>
</evidence>
<comment type="subcellular location">
    <subcellularLocation>
        <location evidence="1">Cell outer membrane</location>
        <topology evidence="1">Lipid-anchor</topology>
    </subcellularLocation>
</comment>
<keyword evidence="11" id="KW-0998">Cell outer membrane</keyword>
<sequence length="179" mass="19585">MHILKLGLLGLLLLLTACAQKPLKPPSEGFAAQGRVNIRSQTEANTAQFDWLATPERDVLSLSTPLGTTLAELTILYQQGEIVSATLKHGQTTEAAADPESLLQNLSGLTLPVSGMRWWLRGLPDARLPFTRAGDSFTQSGWLVNATDFRDGSLPYKIELTRDDLRIRVMISEWSSAAP</sequence>
<name>A0ABX8ZA25_9NEIS</name>
<evidence type="ECO:0000256" key="5">
    <source>
        <dbReference type="ARBA" id="ARBA00022448"/>
    </source>
</evidence>
<gene>
    <name evidence="14" type="primary">lolB</name>
    <name evidence="14" type="ORF">K4H28_15855</name>
</gene>
<evidence type="ECO:0000256" key="3">
    <source>
        <dbReference type="ARBA" id="ARBA00011245"/>
    </source>
</evidence>
<dbReference type="NCBIfam" id="TIGR00548">
    <property type="entry name" value="lolB"/>
    <property type="match status" value="1"/>
</dbReference>
<evidence type="ECO:0000256" key="13">
    <source>
        <dbReference type="SAM" id="SignalP"/>
    </source>
</evidence>
<comment type="subunit">
    <text evidence="3">Monomer.</text>
</comment>
<dbReference type="Pfam" id="PF03550">
    <property type="entry name" value="LolB"/>
    <property type="match status" value="1"/>
</dbReference>
<feature type="signal peptide" evidence="13">
    <location>
        <begin position="1"/>
        <end position="19"/>
    </location>
</feature>
<feature type="chain" id="PRO_5047428029" description="Outer-membrane lipoprotein LolB" evidence="13">
    <location>
        <begin position="20"/>
        <end position="179"/>
    </location>
</feature>
<keyword evidence="6 13" id="KW-0732">Signal</keyword>
<evidence type="ECO:0000313" key="14">
    <source>
        <dbReference type="EMBL" id="QZA77719.1"/>
    </source>
</evidence>
<evidence type="ECO:0000256" key="6">
    <source>
        <dbReference type="ARBA" id="ARBA00022729"/>
    </source>
</evidence>
<evidence type="ECO:0000256" key="1">
    <source>
        <dbReference type="ARBA" id="ARBA00004459"/>
    </source>
</evidence>
<evidence type="ECO:0000256" key="7">
    <source>
        <dbReference type="ARBA" id="ARBA00022927"/>
    </source>
</evidence>
<keyword evidence="7" id="KW-0653">Protein transport</keyword>
<evidence type="ECO:0000256" key="4">
    <source>
        <dbReference type="ARBA" id="ARBA00016202"/>
    </source>
</evidence>
<organism evidence="14 15">
    <name type="scientific">Deefgea tanakiae</name>
    <dbReference type="NCBI Taxonomy" id="2865840"/>
    <lineage>
        <taxon>Bacteria</taxon>
        <taxon>Pseudomonadati</taxon>
        <taxon>Pseudomonadota</taxon>
        <taxon>Betaproteobacteria</taxon>
        <taxon>Neisseriales</taxon>
        <taxon>Chitinibacteraceae</taxon>
        <taxon>Deefgea</taxon>
    </lineage>
</organism>
<evidence type="ECO:0000256" key="8">
    <source>
        <dbReference type="ARBA" id="ARBA00023136"/>
    </source>
</evidence>
<accession>A0ABX8ZA25</accession>
<keyword evidence="9" id="KW-0564">Palmitate</keyword>
<evidence type="ECO:0000256" key="9">
    <source>
        <dbReference type="ARBA" id="ARBA00023139"/>
    </source>
</evidence>
<dbReference type="Gene3D" id="2.50.20.10">
    <property type="entry name" value="Lipoprotein localisation LolA/LolB/LppX"/>
    <property type="match status" value="1"/>
</dbReference>
<comment type="similarity">
    <text evidence="2">Belongs to the LolB family.</text>
</comment>
<reference evidence="14 15" key="1">
    <citation type="submission" date="2021-08" db="EMBL/GenBank/DDBJ databases">
        <title>complete genome sequencing of Deefgea sp. D25.</title>
        <authorList>
            <person name="Bae J.-W."/>
            <person name="Gim D.-H."/>
        </authorList>
    </citation>
    <scope>NUCLEOTIDE SEQUENCE [LARGE SCALE GENOMIC DNA]</scope>
    <source>
        <strain evidence="14 15">D25</strain>
    </source>
</reference>
<dbReference type="SUPFAM" id="SSF89392">
    <property type="entry name" value="Prokaryotic lipoproteins and lipoprotein localization factors"/>
    <property type="match status" value="1"/>
</dbReference>
<proteinExistence type="inferred from homology"/>
<dbReference type="RefSeq" id="WP_221006099.1">
    <property type="nucleotide sequence ID" value="NZ_CP081150.1"/>
</dbReference>
<keyword evidence="15" id="KW-1185">Reference proteome</keyword>
<evidence type="ECO:0000256" key="10">
    <source>
        <dbReference type="ARBA" id="ARBA00023186"/>
    </source>
</evidence>
<keyword evidence="12 14" id="KW-0449">Lipoprotein</keyword>
<evidence type="ECO:0000313" key="15">
    <source>
        <dbReference type="Proteomes" id="UP000825679"/>
    </source>
</evidence>
<dbReference type="PROSITE" id="PS51257">
    <property type="entry name" value="PROKAR_LIPOPROTEIN"/>
    <property type="match status" value="1"/>
</dbReference>
<keyword evidence="8" id="KW-0472">Membrane</keyword>
<evidence type="ECO:0000256" key="11">
    <source>
        <dbReference type="ARBA" id="ARBA00023237"/>
    </source>
</evidence>
<dbReference type="Proteomes" id="UP000825679">
    <property type="component" value="Chromosome"/>
</dbReference>
<dbReference type="InterPro" id="IPR004565">
    <property type="entry name" value="OM_lipoprot_LolB"/>
</dbReference>
<dbReference type="CDD" id="cd16326">
    <property type="entry name" value="LolB"/>
    <property type="match status" value="1"/>
</dbReference>
<dbReference type="InterPro" id="IPR029046">
    <property type="entry name" value="LolA/LolB/LppX"/>
</dbReference>
<dbReference type="EMBL" id="CP081150">
    <property type="protein sequence ID" value="QZA77719.1"/>
    <property type="molecule type" value="Genomic_DNA"/>
</dbReference>
<protein>
    <recommendedName>
        <fullName evidence="4">Outer-membrane lipoprotein LolB</fullName>
    </recommendedName>
</protein>
<keyword evidence="10" id="KW-0143">Chaperone</keyword>
<evidence type="ECO:0000256" key="2">
    <source>
        <dbReference type="ARBA" id="ARBA00009696"/>
    </source>
</evidence>